<evidence type="ECO:0000313" key="2">
    <source>
        <dbReference type="EMBL" id="CAD1558977.1"/>
    </source>
</evidence>
<dbReference type="AlphaFoldDB" id="A0A6V7K8Y0"/>
<evidence type="ECO:0000256" key="1">
    <source>
        <dbReference type="SAM" id="MobiDB-lite"/>
    </source>
</evidence>
<gene>
    <name evidence="2" type="ORF">BBRV_LOCUS69369</name>
</gene>
<feature type="compositionally biased region" description="Polar residues" evidence="1">
    <location>
        <begin position="46"/>
        <end position="57"/>
    </location>
</feature>
<protein>
    <submittedName>
        <fullName evidence="2">Uncharacterized protein</fullName>
    </submittedName>
</protein>
<sequence>MKKRKKCQGVYGNLEKPVAILSMENENKLIKTSGHAPNDDAEDTRGNINHGFNNQARESNEEESSDSIRQQMTLGKVGLAEQVLRNDSGEPIKFIDAEGRSLNQQELRRHTRDNDFYKNSDYQDKNEAIFHGDRAGILGALDETDTPKFPINTDRHQSMFSKTINPGVKIMQVERITEDTFNNNHGR</sequence>
<name>A0A6V7K8Y0_9HYME</name>
<proteinExistence type="predicted"/>
<organism evidence="2">
    <name type="scientific">Bracon brevicornis</name>
    <dbReference type="NCBI Taxonomy" id="1563983"/>
    <lineage>
        <taxon>Eukaryota</taxon>
        <taxon>Metazoa</taxon>
        <taxon>Ecdysozoa</taxon>
        <taxon>Arthropoda</taxon>
        <taxon>Hexapoda</taxon>
        <taxon>Insecta</taxon>
        <taxon>Pterygota</taxon>
        <taxon>Neoptera</taxon>
        <taxon>Endopterygota</taxon>
        <taxon>Hymenoptera</taxon>
        <taxon>Apocrita</taxon>
        <taxon>Ichneumonoidea</taxon>
        <taxon>Braconidae</taxon>
        <taxon>Braconinae</taxon>
        <taxon>Bracon</taxon>
    </lineage>
</organism>
<feature type="region of interest" description="Disordered" evidence="1">
    <location>
        <begin position="29"/>
        <end position="69"/>
    </location>
</feature>
<accession>A0A6V7K8Y0</accession>
<dbReference type="EMBL" id="CADCXW020000021">
    <property type="protein sequence ID" value="CAD1558977.1"/>
    <property type="molecule type" value="Genomic_DNA"/>
</dbReference>
<reference evidence="2" key="1">
    <citation type="submission" date="2020-07" db="EMBL/GenBank/DDBJ databases">
        <authorList>
            <person name="Ferguson B K."/>
        </authorList>
    </citation>
    <scope>NUCLEOTIDE SEQUENCE</scope>
    <source>
        <strain evidence="2">L06</strain>
    </source>
</reference>